<dbReference type="OrthoDB" id="9813770at2"/>
<dbReference type="Gene3D" id="3.40.30.10">
    <property type="entry name" value="Glutaredoxin"/>
    <property type="match status" value="1"/>
</dbReference>
<evidence type="ECO:0000256" key="1">
    <source>
        <dbReference type="ARBA" id="ARBA00022490"/>
    </source>
</evidence>
<gene>
    <name evidence="2" type="primary">spxH</name>
    <name evidence="3" type="ORF">SAMN05421734_10653</name>
</gene>
<dbReference type="HAMAP" id="MF_02245">
    <property type="entry name" value="Adapter_SpxH"/>
    <property type="match status" value="1"/>
</dbReference>
<dbReference type="RefSeq" id="WP_090795858.1">
    <property type="nucleotide sequence ID" value="NZ_FMYI01000006.1"/>
</dbReference>
<dbReference type="STRING" id="1612202.SAMN05421734_10653"/>
<dbReference type="PANTHER" id="PTHR13887:SF47">
    <property type="entry name" value="CLPXP ADAPTER PROTEIN SPXH"/>
    <property type="match status" value="1"/>
</dbReference>
<comment type="subcellular location">
    <subcellularLocation>
        <location evidence="2">Cytoplasm</location>
    </subcellularLocation>
</comment>
<evidence type="ECO:0000313" key="3">
    <source>
        <dbReference type="EMBL" id="SDC29089.1"/>
    </source>
</evidence>
<dbReference type="EMBL" id="FMYI01000006">
    <property type="protein sequence ID" value="SDC29089.1"/>
    <property type="molecule type" value="Genomic_DNA"/>
</dbReference>
<evidence type="ECO:0000313" key="4">
    <source>
        <dbReference type="Proteomes" id="UP000242949"/>
    </source>
</evidence>
<sequence length="298" mass="34937">MSFKQTGPSLQKQTNAAQYSYFDLLKKPIEIYIFIDPLCPESWSLDPIIKKLQLEYGRFFTIRPILSDKVSKLNQRKNDHPTQLKRMWEKTANRTGMCCDGDLWEEDPLTQPYHVAYAIKAAELQGIKAGRRYLRKVQEYLFLSKTDISSDQQLIQIAKETNLDLDEFKRDLHAHPAKKAFQCDLKLSKEMEVDQTPSVVFFNESIEDEGLKLSGAYDYHIYVKVLKQLLERDVQPFDKPKLEDFLSHFNFIGSHEIALIFDWSIEKACKEMKKLQLKQLVTKVPVKHGVFWRYNPRP</sequence>
<reference evidence="4" key="1">
    <citation type="submission" date="2016-09" db="EMBL/GenBank/DDBJ databases">
        <authorList>
            <person name="Varghese N."/>
            <person name="Submissions S."/>
        </authorList>
    </citation>
    <scope>NUCLEOTIDE SEQUENCE [LARGE SCALE GENOMIC DNA]</scope>
    <source>
        <strain evidence="4">S5</strain>
    </source>
</reference>
<keyword evidence="4" id="KW-1185">Reference proteome</keyword>
<protein>
    <recommendedName>
        <fullName evidence="2">ClpXP adapter protein SpxH</fullName>
    </recommendedName>
</protein>
<name>A0A1G6KDD3_9BACI</name>
<dbReference type="Proteomes" id="UP000242949">
    <property type="component" value="Unassembled WGS sequence"/>
</dbReference>
<dbReference type="SUPFAM" id="SSF52833">
    <property type="entry name" value="Thioredoxin-like"/>
    <property type="match status" value="1"/>
</dbReference>
<proteinExistence type="inferred from homology"/>
<keyword evidence="1 2" id="KW-0963">Cytoplasm</keyword>
<comment type="similarity">
    <text evidence="2">Belongs to the SpxH family.</text>
</comment>
<comment type="subunit">
    <text evidence="2">Interacts with Spx.</text>
</comment>
<evidence type="ECO:0000256" key="2">
    <source>
        <dbReference type="HAMAP-Rule" id="MF_02245"/>
    </source>
</evidence>
<dbReference type="GO" id="GO:0016853">
    <property type="term" value="F:isomerase activity"/>
    <property type="evidence" value="ECO:0007669"/>
    <property type="project" value="UniProtKB-KW"/>
</dbReference>
<dbReference type="Pfam" id="PF13743">
    <property type="entry name" value="Thioredoxin_5"/>
    <property type="match status" value="1"/>
</dbReference>
<dbReference type="PANTHER" id="PTHR13887">
    <property type="entry name" value="GLUTATHIONE S-TRANSFERASE KAPPA"/>
    <property type="match status" value="1"/>
</dbReference>
<keyword evidence="3" id="KW-0413">Isomerase</keyword>
<dbReference type="CDD" id="cd03025">
    <property type="entry name" value="DsbA_FrnE_like"/>
    <property type="match status" value="1"/>
</dbReference>
<organism evidence="3 4">
    <name type="scientific">Pelagirhabdus alkalitolerans</name>
    <dbReference type="NCBI Taxonomy" id="1612202"/>
    <lineage>
        <taxon>Bacteria</taxon>
        <taxon>Bacillati</taxon>
        <taxon>Bacillota</taxon>
        <taxon>Bacilli</taxon>
        <taxon>Bacillales</taxon>
        <taxon>Bacillaceae</taxon>
        <taxon>Pelagirhabdus</taxon>
    </lineage>
</organism>
<dbReference type="InterPro" id="IPR046404">
    <property type="entry name" value="Adapter_SpxH"/>
</dbReference>
<dbReference type="GO" id="GO:0005737">
    <property type="term" value="C:cytoplasm"/>
    <property type="evidence" value="ECO:0007669"/>
    <property type="project" value="UniProtKB-SubCell"/>
</dbReference>
<comment type="function">
    <text evidence="2">Adapter protein required for efficient degradation of Spx by ClpXP under non-stress conditions. Interaction with Spx stabilizes Spx and exposes the C-terminus of Spx for recognition and proteolysis by ClpXP.</text>
</comment>
<dbReference type="AlphaFoldDB" id="A0A1G6KDD3"/>
<accession>A0A1G6KDD3</accession>
<dbReference type="InterPro" id="IPR036249">
    <property type="entry name" value="Thioredoxin-like_sf"/>
</dbReference>